<proteinExistence type="predicted"/>
<dbReference type="EMBL" id="FOBB01000008">
    <property type="protein sequence ID" value="SEN11676.1"/>
    <property type="molecule type" value="Genomic_DNA"/>
</dbReference>
<dbReference type="SUPFAM" id="SSF52833">
    <property type="entry name" value="Thioredoxin-like"/>
    <property type="match status" value="1"/>
</dbReference>
<evidence type="ECO:0000313" key="1">
    <source>
        <dbReference type="EMBL" id="SEN11676.1"/>
    </source>
</evidence>
<protein>
    <submittedName>
        <fullName evidence="1">Predicted dithiol-disulfide oxidoreductase, DUF899 family</fullName>
    </submittedName>
</protein>
<dbReference type="AlphaFoldDB" id="A0A1H8DWY3"/>
<dbReference type="RefSeq" id="WP_089918755.1">
    <property type="nucleotide sequence ID" value="NZ_FOBB01000008.1"/>
</dbReference>
<sequence>MPTIKTVSGTENRKVVSQKEWLAARLELLKAEKELTKHSDEVAQLRQELPWVRIDKKYRFDTDEGEASLADLFKGRSQLIIYHFMFGPDWTAGCPSCSSIADGFNGIAVHLANHDVMFWAVSRASLEKLQAYKQRMCWSFPWASSLDGEFNFDFGVALTEEQQREGGVEYNYRQEAPTSDVFRWRAGHEGGGDGAEAKLAAMCGTDVPSYHRDRPGMSAFALEDGVVYHTYSAYARGVDALWGMYPWLDRAPKGRNEEGPWWRRHDEYDQPQGVKKDCCA</sequence>
<dbReference type="Gene3D" id="3.40.30.10">
    <property type="entry name" value="Glutaredoxin"/>
    <property type="match status" value="1"/>
</dbReference>
<dbReference type="InterPro" id="IPR010296">
    <property type="entry name" value="DUF899_thioredox"/>
</dbReference>
<accession>A0A1H8DWY3</accession>
<dbReference type="STRING" id="573321.SAMN04488505_108124"/>
<keyword evidence="2" id="KW-1185">Reference proteome</keyword>
<reference evidence="1 2" key="1">
    <citation type="submission" date="2016-10" db="EMBL/GenBank/DDBJ databases">
        <authorList>
            <person name="de Groot N.N."/>
        </authorList>
    </citation>
    <scope>NUCLEOTIDE SEQUENCE [LARGE SCALE GENOMIC DNA]</scope>
    <source>
        <strain evidence="1 2">DSM 21039</strain>
    </source>
</reference>
<dbReference type="Pfam" id="PF05988">
    <property type="entry name" value="DUF899"/>
    <property type="match status" value="1"/>
</dbReference>
<dbReference type="OrthoDB" id="574359at2"/>
<dbReference type="InterPro" id="IPR036249">
    <property type="entry name" value="Thioredoxin-like_sf"/>
</dbReference>
<name>A0A1H8DWY3_9BACT</name>
<dbReference type="Proteomes" id="UP000198984">
    <property type="component" value="Unassembled WGS sequence"/>
</dbReference>
<organism evidence="1 2">
    <name type="scientific">Chitinophaga rupis</name>
    <dbReference type="NCBI Taxonomy" id="573321"/>
    <lineage>
        <taxon>Bacteria</taxon>
        <taxon>Pseudomonadati</taxon>
        <taxon>Bacteroidota</taxon>
        <taxon>Chitinophagia</taxon>
        <taxon>Chitinophagales</taxon>
        <taxon>Chitinophagaceae</taxon>
        <taxon>Chitinophaga</taxon>
    </lineage>
</organism>
<evidence type="ECO:0000313" key="2">
    <source>
        <dbReference type="Proteomes" id="UP000198984"/>
    </source>
</evidence>
<gene>
    <name evidence="1" type="ORF">SAMN04488505_108124</name>
</gene>